<protein>
    <submittedName>
        <fullName evidence="1">Uncharacterized protein</fullName>
    </submittedName>
</protein>
<dbReference type="RefSeq" id="WP_413265335.1">
    <property type="nucleotide sequence ID" value="NZ_JBHFNR010000166.1"/>
</dbReference>
<comment type="caution">
    <text evidence="1">The sequence shown here is derived from an EMBL/GenBank/DDBJ whole genome shotgun (WGS) entry which is preliminary data.</text>
</comment>
<name>A0ABV4XVZ7_9CYAN</name>
<sequence>MDNPYNEKTIALATIVKKLLSQNLGKFFLNSVATIIDERKKERTLALELTKMRPLIILAEKLKVDIDFWVSQLV</sequence>
<evidence type="ECO:0000313" key="1">
    <source>
        <dbReference type="EMBL" id="MFB2895700.1"/>
    </source>
</evidence>
<reference evidence="1 2" key="1">
    <citation type="submission" date="2024-09" db="EMBL/GenBank/DDBJ databases">
        <title>Floridaenema gen nov. (Aerosakkonemataceae, Aerosakkonematales ord. nov., Cyanobacteria) from benthic tropical and subtropical fresh waters, with the description of four new species.</title>
        <authorList>
            <person name="Moretto J.A."/>
            <person name="Berthold D.E."/>
            <person name="Lefler F.W."/>
            <person name="Huang I.-S."/>
            <person name="Laughinghouse H. IV."/>
        </authorList>
    </citation>
    <scope>NUCLEOTIDE SEQUENCE [LARGE SCALE GENOMIC DNA]</scope>
    <source>
        <strain evidence="1 2">BLCC-F50</strain>
    </source>
</reference>
<dbReference type="Proteomes" id="UP001576784">
    <property type="component" value="Unassembled WGS sequence"/>
</dbReference>
<keyword evidence="2" id="KW-1185">Reference proteome</keyword>
<evidence type="ECO:0000313" key="2">
    <source>
        <dbReference type="Proteomes" id="UP001576784"/>
    </source>
</evidence>
<dbReference type="EMBL" id="JBHFNR010000166">
    <property type="protein sequence ID" value="MFB2895700.1"/>
    <property type="molecule type" value="Genomic_DNA"/>
</dbReference>
<gene>
    <name evidence="1" type="ORF">ACE1CI_22565</name>
</gene>
<organism evidence="1 2">
    <name type="scientific">Floridaenema flaviceps BLCC-F50</name>
    <dbReference type="NCBI Taxonomy" id="3153642"/>
    <lineage>
        <taxon>Bacteria</taxon>
        <taxon>Bacillati</taxon>
        <taxon>Cyanobacteriota</taxon>
        <taxon>Cyanophyceae</taxon>
        <taxon>Oscillatoriophycideae</taxon>
        <taxon>Aerosakkonematales</taxon>
        <taxon>Aerosakkonemataceae</taxon>
        <taxon>Floridanema</taxon>
        <taxon>Floridanema flaviceps</taxon>
    </lineage>
</organism>
<accession>A0ABV4XVZ7</accession>
<proteinExistence type="predicted"/>